<organism evidence="1 2">
    <name type="scientific">Candidatus Dojkabacteria bacterium</name>
    <dbReference type="NCBI Taxonomy" id="2099670"/>
    <lineage>
        <taxon>Bacteria</taxon>
        <taxon>Candidatus Dojkabacteria</taxon>
    </lineage>
</organism>
<dbReference type="InterPro" id="IPR011055">
    <property type="entry name" value="Dup_hybrid_motif"/>
</dbReference>
<evidence type="ECO:0000313" key="2">
    <source>
        <dbReference type="Proteomes" id="UP000782843"/>
    </source>
</evidence>
<comment type="caution">
    <text evidence="1">The sequence shown here is derived from an EMBL/GenBank/DDBJ whole genome shotgun (WGS) entry which is preliminary data.</text>
</comment>
<proteinExistence type="predicted"/>
<dbReference type="EMBL" id="JAGQLG010000042">
    <property type="protein sequence ID" value="MCA9382010.1"/>
    <property type="molecule type" value="Genomic_DNA"/>
</dbReference>
<accession>A0A955L333</accession>
<reference evidence="1" key="2">
    <citation type="journal article" date="2021" name="Microbiome">
        <title>Successional dynamics and alternative stable states in a saline activated sludge microbial community over 9 years.</title>
        <authorList>
            <person name="Wang Y."/>
            <person name="Ye J."/>
            <person name="Ju F."/>
            <person name="Liu L."/>
            <person name="Boyd J.A."/>
            <person name="Deng Y."/>
            <person name="Parks D.H."/>
            <person name="Jiang X."/>
            <person name="Yin X."/>
            <person name="Woodcroft B.J."/>
            <person name="Tyson G.W."/>
            <person name="Hugenholtz P."/>
            <person name="Polz M.F."/>
            <person name="Zhang T."/>
        </authorList>
    </citation>
    <scope>NUCLEOTIDE SEQUENCE</scope>
    <source>
        <strain evidence="1">HKST-UBA10</strain>
    </source>
</reference>
<reference evidence="1" key="1">
    <citation type="submission" date="2020-04" db="EMBL/GenBank/DDBJ databases">
        <authorList>
            <person name="Zhang T."/>
        </authorList>
    </citation>
    <scope>NUCLEOTIDE SEQUENCE</scope>
    <source>
        <strain evidence="1">HKST-UBA10</strain>
    </source>
</reference>
<evidence type="ECO:0008006" key="3">
    <source>
        <dbReference type="Google" id="ProtNLM"/>
    </source>
</evidence>
<sequence length="418" mass="45178">MKLIHKKRILALVLPLVMLGIGTIALGVKASLDPKIELPGVAVNQVEYYIDESSLSESLKSGLSEYLLNSDEMGKAGQYYVTSARIEGPWGLVSVSYDLNSSDGLTTYDELIITNEVEKNDWEFANTQTDGFDKMLSAAPEEFVTKEAKSYLMTAQNDTEGEGTKVVELRFPWDKGVEWQWWDRNGNPVWHDCRSINGTYVCAIDMGRQYYPAGTDLRAISSADGTISNVCQGASTVAVEVTHSVNGVNKTFGYYHIDKSTVDLSKISIGRSVTAGQLLGTIYSGSFNDGRCGNASQSSSSAHLHYMLPSAGVSVDDWYFKPYGSCVSNSSNGKKCAGDMFTSTNSVDGCFPPVSGTWTITGECTVSNSVSAPGSIIVKPSGSLTVKSSGKIDMNLNAYKLSVENGGRVQIENNAKIY</sequence>
<protein>
    <recommendedName>
        <fullName evidence="3">M23 family metallopeptidase</fullName>
    </recommendedName>
</protein>
<name>A0A955L333_9BACT</name>
<dbReference type="Proteomes" id="UP000782843">
    <property type="component" value="Unassembled WGS sequence"/>
</dbReference>
<dbReference type="AlphaFoldDB" id="A0A955L333"/>
<gene>
    <name evidence="1" type="ORF">KC660_01225</name>
</gene>
<evidence type="ECO:0000313" key="1">
    <source>
        <dbReference type="EMBL" id="MCA9382010.1"/>
    </source>
</evidence>
<dbReference type="Gene3D" id="2.70.70.10">
    <property type="entry name" value="Glucose Permease (Domain IIA)"/>
    <property type="match status" value="1"/>
</dbReference>